<organism evidence="2 3">
    <name type="scientific">Rhizobium paknamense</name>
    <dbReference type="NCBI Taxonomy" id="1206817"/>
    <lineage>
        <taxon>Bacteria</taxon>
        <taxon>Pseudomonadati</taxon>
        <taxon>Pseudomonadota</taxon>
        <taxon>Alphaproteobacteria</taxon>
        <taxon>Hyphomicrobiales</taxon>
        <taxon>Rhizobiaceae</taxon>
        <taxon>Rhizobium/Agrobacterium group</taxon>
        <taxon>Rhizobium</taxon>
    </lineage>
</organism>
<dbReference type="RefSeq" id="WP_307156923.1">
    <property type="nucleotide sequence ID" value="NZ_JAUSWH010000002.1"/>
</dbReference>
<feature type="domain" description="Bacteriophage tail tape measure N-terminal" evidence="1">
    <location>
        <begin position="228"/>
        <end position="383"/>
    </location>
</feature>
<gene>
    <name evidence="2" type="ORF">QO005_001047</name>
</gene>
<evidence type="ECO:0000313" key="3">
    <source>
        <dbReference type="Proteomes" id="UP001235269"/>
    </source>
</evidence>
<protein>
    <recommendedName>
        <fullName evidence="1">Bacteriophage tail tape measure N-terminal domain-containing protein</fullName>
    </recommendedName>
</protein>
<keyword evidence="3" id="KW-1185">Reference proteome</keyword>
<dbReference type="Proteomes" id="UP001235269">
    <property type="component" value="Unassembled WGS sequence"/>
</dbReference>
<reference evidence="2 3" key="1">
    <citation type="submission" date="2023-07" db="EMBL/GenBank/DDBJ databases">
        <title>Genomic Encyclopedia of Type Strains, Phase IV (KMG-IV): sequencing the most valuable type-strain genomes for metagenomic binning, comparative biology and taxonomic classification.</title>
        <authorList>
            <person name="Goeker M."/>
        </authorList>
    </citation>
    <scope>NUCLEOTIDE SEQUENCE [LARGE SCALE GENOMIC DNA]</scope>
    <source>
        <strain evidence="2 3">DSM 100301</strain>
    </source>
</reference>
<proteinExistence type="predicted"/>
<dbReference type="Pfam" id="PF06791">
    <property type="entry name" value="TMP_2"/>
    <property type="match status" value="1"/>
</dbReference>
<dbReference type="InterPro" id="IPR009628">
    <property type="entry name" value="Phage_tape_measure_N"/>
</dbReference>
<sequence>MVAPLKLAATVTLDASQVPAGAQATKQALAGIGTEAAASATKVQALIEQQAGLSRPAANTNSRAAEIAAYGAELDRLQAKFDPMFAAQQKYQNALQQIDQAQRMGVISASQAIDLKLKETNAYNALASAAGNAAAANKRYAEAVVAKATITPDRGADIAAYGQELDRLRAKYNPLYAVTINYKSAVAEIRQAHAAGAISADEMTTAISRQRQATLASIDAIKGRNTAIKAGQGGANTSFAATSTMYQFQDIATTAAMGMSPAMIGLQQGSQIAGSYAGMSMKEAAKTTGAALTSLLSPTSMAAIALTAGAAAAIQFGMSLSQSSKDAKKLEDVLGSHAATVERLRKQYGDLGSAIKSAMPIGGAGFTDASARNEIATLETAIKKQSESLATSFGGSLKGGFFGSSTAGLDKLLATTNSPFQKQINDLLASVRSGKGDLGAFEAQTEAAFNELRKSSDAPAKLNAEMERLTAAAQDAFSVSPKFEPFQAEIAKLTLGLKNGNADLSDFATNVSRIGQLNGLQKVADEVILASKGAVELAETLREVRAIIQQMDREDTRSGLSAQRETARYVNLRDASAREADTKFAAEQQMALARTNAEKLAAIEARVRASARQDGDSGGGLQARIDRELTAERNRQAVEARNAATARAQSLDQTIAQQRLELSLVGQTTAAREEQLFAEQQIMAIKQEAARTGTAVDQQEINLIRQKAAEYGRLKGQIEAANAVKDLTTTNARLQFQVGIAGNSKADQEALLAQYDLEKKIREIGASGDKAEALRRATAAQIAYNAQLSRTSEAWSKVRSSAEGAIDGIVDGLASGKPGDALKSISADIQKTFLSLAVSNPLKNALTGSNYGTLSDVGGVKGIFGKLFGGGQSVGQMAVTAGTVMINGGVSGTGIASAGLQAANSNGTATAQSSTLAGLGQSMSFGGNYKGAGVDPRLTDILNTAAQRTPGFKVDAISGVRAGDPRFHGQGLATDIQLTDLATGKQLGNYQDATSFSAYEKFAQTARAVQMEKYPELANQFRWGGYFGGGKGTYGALDTMHFDLGGNKVGMGGGSWDKGLTSAQASLWPGIESSGSKAVTALNQLATGSAGATQNLGVFGNGLSQLGNGLASLLSGNASGLSSSILSSLTSSSFTANTTLGSFLTNGFDGGGYTGAGGRLEPAGVVHKGEVVWSQDDVARAGGAHVVDAMRLGYRGYDKGGVVGGSAASSAASNDNGSGNIIVNNYSSANVQTEQTTDERGRRQTQFVISDTVGTAIGTKGGTASKTIERQYGIKKKGISR</sequence>
<comment type="caution">
    <text evidence="2">The sequence shown here is derived from an EMBL/GenBank/DDBJ whole genome shotgun (WGS) entry which is preliminary data.</text>
</comment>
<evidence type="ECO:0000259" key="1">
    <source>
        <dbReference type="Pfam" id="PF06791"/>
    </source>
</evidence>
<evidence type="ECO:0000313" key="2">
    <source>
        <dbReference type="EMBL" id="MDQ0454720.1"/>
    </source>
</evidence>
<dbReference type="EMBL" id="JAUSWH010000002">
    <property type="protein sequence ID" value="MDQ0454720.1"/>
    <property type="molecule type" value="Genomic_DNA"/>
</dbReference>
<accession>A0ABU0I916</accession>
<name>A0ABU0I916_9HYPH</name>